<dbReference type="InterPro" id="IPR008278">
    <property type="entry name" value="4-PPantetheinyl_Trfase_dom"/>
</dbReference>
<dbReference type="InterPro" id="IPR037143">
    <property type="entry name" value="4-PPantetheinyl_Trfase_dom_sf"/>
</dbReference>
<sequence length="221" mass="25271">MKVDLWAADLNQIPDQDFQILAPLEQKLTDQFKFEKHRTRFIKRRVMLRKILGHYLDKSPRSVGIGYTKLGKPFLAMSAEKLYFNISHSKDQVLIGVSRDAHLGVDIEFLDPEIESELISTHFFAPTEISLIRNSEGIKKSEAFFRLWTIKEAFIKLIGKGLSYPLEDALVKDTMDKPKIRIPDGKDYTCEFISNIPNYAIGVVVSGKALELNLRNMAEVL</sequence>
<dbReference type="Pfam" id="PF01648">
    <property type="entry name" value="ACPS"/>
    <property type="match status" value="1"/>
</dbReference>
<proteinExistence type="inferred from homology"/>
<dbReference type="Gene3D" id="3.90.470.20">
    <property type="entry name" value="4'-phosphopantetheinyl transferase domain"/>
    <property type="match status" value="2"/>
</dbReference>
<keyword evidence="2 5" id="KW-0808">Transferase</keyword>
<evidence type="ECO:0000313" key="5">
    <source>
        <dbReference type="EMBL" id="MDN3204401.1"/>
    </source>
</evidence>
<protein>
    <submittedName>
        <fullName evidence="5">4'-phosphopantetheinyl transferase superfamily protein</fullName>
    </submittedName>
</protein>
<dbReference type="PANTHER" id="PTHR12215">
    <property type="entry name" value="PHOSPHOPANTETHEINE TRANSFERASE"/>
    <property type="match status" value="1"/>
</dbReference>
<gene>
    <name evidence="5" type="ORF">QVH07_09585</name>
</gene>
<accession>A0ABT7YD61</accession>
<name>A0ABT7YD61_9BACT</name>
<dbReference type="RefSeq" id="WP_289999956.1">
    <property type="nucleotide sequence ID" value="NZ_JAUEPH010000004.1"/>
</dbReference>
<keyword evidence="6" id="KW-1185">Reference proteome</keyword>
<evidence type="ECO:0000313" key="6">
    <source>
        <dbReference type="Proteomes" id="UP001171916"/>
    </source>
</evidence>
<evidence type="ECO:0000256" key="1">
    <source>
        <dbReference type="ARBA" id="ARBA00010990"/>
    </source>
</evidence>
<dbReference type="InterPro" id="IPR050559">
    <property type="entry name" value="P-Pant_transferase_sf"/>
</dbReference>
<dbReference type="Pfam" id="PF22624">
    <property type="entry name" value="AASDHPPT_N"/>
    <property type="match status" value="1"/>
</dbReference>
<dbReference type="Proteomes" id="UP001171916">
    <property type="component" value="Unassembled WGS sequence"/>
</dbReference>
<dbReference type="EMBL" id="JAUEPH010000004">
    <property type="protein sequence ID" value="MDN3204401.1"/>
    <property type="molecule type" value="Genomic_DNA"/>
</dbReference>
<evidence type="ECO:0000259" key="3">
    <source>
        <dbReference type="Pfam" id="PF01648"/>
    </source>
</evidence>
<dbReference type="InterPro" id="IPR055066">
    <property type="entry name" value="AASDHPPT_N"/>
</dbReference>
<evidence type="ECO:0000256" key="2">
    <source>
        <dbReference type="ARBA" id="ARBA00022679"/>
    </source>
</evidence>
<dbReference type="GO" id="GO:0016740">
    <property type="term" value="F:transferase activity"/>
    <property type="evidence" value="ECO:0007669"/>
    <property type="project" value="UniProtKB-KW"/>
</dbReference>
<comment type="caution">
    <text evidence="5">The sequence shown here is derived from an EMBL/GenBank/DDBJ whole genome shotgun (WGS) entry which is preliminary data.</text>
</comment>
<feature type="domain" description="4'-phosphopantetheinyl transferase N-terminal" evidence="4">
    <location>
        <begin position="18"/>
        <end position="95"/>
    </location>
</feature>
<dbReference type="PANTHER" id="PTHR12215:SF10">
    <property type="entry name" value="L-AMINOADIPATE-SEMIALDEHYDE DEHYDROGENASE-PHOSPHOPANTETHEINYL TRANSFERASE"/>
    <property type="match status" value="1"/>
</dbReference>
<organism evidence="5 6">
    <name type="scientific">Algoriphagus sediminis</name>
    <dbReference type="NCBI Taxonomy" id="3057113"/>
    <lineage>
        <taxon>Bacteria</taxon>
        <taxon>Pseudomonadati</taxon>
        <taxon>Bacteroidota</taxon>
        <taxon>Cytophagia</taxon>
        <taxon>Cytophagales</taxon>
        <taxon>Cyclobacteriaceae</taxon>
        <taxon>Algoriphagus</taxon>
    </lineage>
</organism>
<dbReference type="SUPFAM" id="SSF56214">
    <property type="entry name" value="4'-phosphopantetheinyl transferase"/>
    <property type="match status" value="2"/>
</dbReference>
<feature type="domain" description="4'-phosphopantetheinyl transferase" evidence="3">
    <location>
        <begin position="103"/>
        <end position="203"/>
    </location>
</feature>
<evidence type="ECO:0000259" key="4">
    <source>
        <dbReference type="Pfam" id="PF22624"/>
    </source>
</evidence>
<reference evidence="5" key="1">
    <citation type="submission" date="2023-06" db="EMBL/GenBank/DDBJ databases">
        <title>Robiginitalea aurantiacus sp. nov. and Algoriphagus sediminis sp. nov., isolated from coastal sediment.</title>
        <authorList>
            <person name="Zhou Z.Y."/>
            <person name="An J."/>
            <person name="Jia Y.W."/>
            <person name="Du Z.J."/>
        </authorList>
    </citation>
    <scope>NUCLEOTIDE SEQUENCE</scope>
    <source>
        <strain evidence="5">C2-7</strain>
    </source>
</reference>
<comment type="similarity">
    <text evidence="1">Belongs to the P-Pant transferase superfamily. Gsp/Sfp/HetI/AcpT family.</text>
</comment>